<comment type="caution">
    <text evidence="1">The sequence shown here is derived from an EMBL/GenBank/DDBJ whole genome shotgun (WGS) entry which is preliminary data.</text>
</comment>
<dbReference type="InterPro" id="IPR014942">
    <property type="entry name" value="AbiEii"/>
</dbReference>
<accession>A0A1G2EQM9</accession>
<dbReference type="AlphaFoldDB" id="A0A1G2EQM9"/>
<evidence type="ECO:0000313" key="1">
    <source>
        <dbReference type="EMBL" id="OGZ27671.1"/>
    </source>
</evidence>
<sequence>MQEKALEAKTKHVWEKIAESECLNDFYLAGGTGLALQFGHRKSIDLDFFNPAPFSTAKLTERLSALGDLKINSKTEEDTLNCSLNGVLVSFFKYPYKLLFPLAEYKGVKIADFRDIACMKIDVISSRGSKKDFVDLYFILNKISLKELLTLFDKKYEGIKYNRMHLLKSLFYFDEAEKDPVPVMLEDIKWEDVKERIKRETAEYLKDND</sequence>
<evidence type="ECO:0008006" key="3">
    <source>
        <dbReference type="Google" id="ProtNLM"/>
    </source>
</evidence>
<proteinExistence type="predicted"/>
<reference evidence="1 2" key="1">
    <citation type="journal article" date="2016" name="Nat. Commun.">
        <title>Thousands of microbial genomes shed light on interconnected biogeochemical processes in an aquifer system.</title>
        <authorList>
            <person name="Anantharaman K."/>
            <person name="Brown C.T."/>
            <person name="Hug L.A."/>
            <person name="Sharon I."/>
            <person name="Castelle C.J."/>
            <person name="Probst A.J."/>
            <person name="Thomas B.C."/>
            <person name="Singh A."/>
            <person name="Wilkins M.J."/>
            <person name="Karaoz U."/>
            <person name="Brodie E.L."/>
            <person name="Williams K.H."/>
            <person name="Hubbard S.S."/>
            <person name="Banfield J.F."/>
        </authorList>
    </citation>
    <scope>NUCLEOTIDE SEQUENCE [LARGE SCALE GENOMIC DNA]</scope>
</reference>
<dbReference type="STRING" id="1801677.A2365_03435"/>
<dbReference type="Pfam" id="PF08843">
    <property type="entry name" value="AbiEii"/>
    <property type="match status" value="1"/>
</dbReference>
<protein>
    <recommendedName>
        <fullName evidence="3">Nucleotidyl transferase AbiEii/AbiGii toxin family protein</fullName>
    </recommendedName>
</protein>
<organism evidence="1 2">
    <name type="scientific">Candidatus Nealsonbacteria bacterium RIFOXYB1_FULL_40_15</name>
    <dbReference type="NCBI Taxonomy" id="1801677"/>
    <lineage>
        <taxon>Bacteria</taxon>
        <taxon>Candidatus Nealsoniibacteriota</taxon>
    </lineage>
</organism>
<gene>
    <name evidence="1" type="ORF">A2365_03435</name>
</gene>
<dbReference type="Proteomes" id="UP000177740">
    <property type="component" value="Unassembled WGS sequence"/>
</dbReference>
<name>A0A1G2EQM9_9BACT</name>
<evidence type="ECO:0000313" key="2">
    <source>
        <dbReference type="Proteomes" id="UP000177740"/>
    </source>
</evidence>
<dbReference type="EMBL" id="MHMM01000004">
    <property type="protein sequence ID" value="OGZ27671.1"/>
    <property type="molecule type" value="Genomic_DNA"/>
</dbReference>